<gene>
    <name evidence="2" type="ORF">BXT89_01900</name>
</gene>
<comment type="caution">
    <text evidence="2">The sequence shown here is derived from an EMBL/GenBank/DDBJ whole genome shotgun (WGS) entry which is preliminary data.</text>
</comment>
<dbReference type="Proteomes" id="UP000242847">
    <property type="component" value="Unassembled WGS sequence"/>
</dbReference>
<proteinExistence type="predicted"/>
<accession>A0A1S8DKV9</accession>
<evidence type="ECO:0000259" key="1">
    <source>
        <dbReference type="Pfam" id="PF23296"/>
    </source>
</evidence>
<evidence type="ECO:0000313" key="3">
    <source>
        <dbReference type="Proteomes" id="UP000242847"/>
    </source>
</evidence>
<sequence>MPPVDEWRVALWRALSELFLDTEPDTLTFDYVARVVLESGYRPEQVRQVLWAELYPVLAANLASVAGEWAGWSDAWLLEHIRPASEPARQGGHGSTAREIRRCWAEIAARLPTGFS</sequence>
<protein>
    <recommendedName>
        <fullName evidence="1">DUF7079 domain-containing protein</fullName>
    </recommendedName>
</protein>
<dbReference type="EMBL" id="MUBC01000003">
    <property type="protein sequence ID" value="ONM45456.1"/>
    <property type="molecule type" value="Genomic_DNA"/>
</dbReference>
<dbReference type="RefSeq" id="WP_083724133.1">
    <property type="nucleotide sequence ID" value="NZ_FOUD01000010.1"/>
</dbReference>
<keyword evidence="3" id="KW-1185">Reference proteome</keyword>
<dbReference type="Pfam" id="PF23296">
    <property type="entry name" value="DUF7079"/>
    <property type="match status" value="1"/>
</dbReference>
<name>A0A1S8DKV9_9GAMM</name>
<dbReference type="OrthoDB" id="8684941at2"/>
<dbReference type="STRING" id="254161.SAMN05216256_11020"/>
<feature type="domain" description="DUF7079" evidence="1">
    <location>
        <begin position="8"/>
        <end position="89"/>
    </location>
</feature>
<organism evidence="2 3">
    <name type="scientific">Halopseudomonas pachastrellae</name>
    <dbReference type="NCBI Taxonomy" id="254161"/>
    <lineage>
        <taxon>Bacteria</taxon>
        <taxon>Pseudomonadati</taxon>
        <taxon>Pseudomonadota</taxon>
        <taxon>Gammaproteobacteria</taxon>
        <taxon>Pseudomonadales</taxon>
        <taxon>Pseudomonadaceae</taxon>
        <taxon>Halopseudomonas</taxon>
    </lineage>
</organism>
<evidence type="ECO:0000313" key="2">
    <source>
        <dbReference type="EMBL" id="ONM45456.1"/>
    </source>
</evidence>
<dbReference type="AlphaFoldDB" id="A0A1S8DKV9"/>
<reference evidence="2 3" key="1">
    <citation type="submission" date="2017-01" db="EMBL/GenBank/DDBJ databases">
        <title>Draft genome sequence of Pseudomonas pachastrellae type strain CCUG 46540T from a deep sea.</title>
        <authorList>
            <person name="Gomila M."/>
            <person name="Mulet M."/>
            <person name="Lalucat J."/>
            <person name="Garcia-Valdes E."/>
        </authorList>
    </citation>
    <scope>NUCLEOTIDE SEQUENCE [LARGE SCALE GENOMIC DNA]</scope>
    <source>
        <strain evidence="2 3">CCUG 46540</strain>
    </source>
</reference>
<dbReference type="InterPro" id="IPR055507">
    <property type="entry name" value="DUF7079"/>
</dbReference>